<reference evidence="3 4" key="1">
    <citation type="submission" date="2020-01" db="EMBL/GenBank/DDBJ databases">
        <title>Insect and environment-associated Actinomycetes.</title>
        <authorList>
            <person name="Currrie C."/>
            <person name="Chevrette M."/>
            <person name="Carlson C."/>
            <person name="Stubbendieck R."/>
            <person name="Wendt-Pienkowski E."/>
        </authorList>
    </citation>
    <scope>NUCLEOTIDE SEQUENCE [LARGE SCALE GENOMIC DNA]</scope>
    <source>
        <strain evidence="3 4">SID7739</strain>
    </source>
</reference>
<accession>A0A6G3TD74</accession>
<evidence type="ECO:0000313" key="4">
    <source>
        <dbReference type="Proteomes" id="UP000475666"/>
    </source>
</evidence>
<evidence type="ECO:0000256" key="2">
    <source>
        <dbReference type="SAM" id="MobiDB-lite"/>
    </source>
</evidence>
<dbReference type="RefSeq" id="WP_164274847.1">
    <property type="nucleotide sequence ID" value="NZ_JAAGMQ010000454.1"/>
</dbReference>
<sequence length="178" mass="19850">MEQAVTDLERNRREQQELARRLDALREEETLLTSILDLAEHSAAVPEQAQEESTPRPSRAPSRGAPTPPARGQRRDTAARPPRGRRARQPTGRRPLLRDLLLDLLKGHVEPCPAHELREELLRVHPDRVPTPQVVRNTLEGLVAKGLIRRHKQNRSVLYTVVEPGDGAGTDIVTPGPG</sequence>
<dbReference type="Proteomes" id="UP000475666">
    <property type="component" value="Unassembled WGS sequence"/>
</dbReference>
<name>A0A6G3TD74_9ACTN</name>
<dbReference type="InterPro" id="IPR036388">
    <property type="entry name" value="WH-like_DNA-bd_sf"/>
</dbReference>
<keyword evidence="1" id="KW-0175">Coiled coil</keyword>
<dbReference type="AlphaFoldDB" id="A0A6G3TD74"/>
<dbReference type="Gene3D" id="1.10.10.10">
    <property type="entry name" value="Winged helix-like DNA-binding domain superfamily/Winged helix DNA-binding domain"/>
    <property type="match status" value="1"/>
</dbReference>
<feature type="coiled-coil region" evidence="1">
    <location>
        <begin position="1"/>
        <end position="28"/>
    </location>
</feature>
<feature type="compositionally biased region" description="Low complexity" evidence="2">
    <location>
        <begin position="55"/>
        <end position="65"/>
    </location>
</feature>
<organism evidence="3 4">
    <name type="scientific">Streptomyces rubrogriseus</name>
    <dbReference type="NCBI Taxonomy" id="194673"/>
    <lineage>
        <taxon>Bacteria</taxon>
        <taxon>Bacillati</taxon>
        <taxon>Actinomycetota</taxon>
        <taxon>Actinomycetes</taxon>
        <taxon>Kitasatosporales</taxon>
        <taxon>Streptomycetaceae</taxon>
        <taxon>Streptomyces</taxon>
        <taxon>Streptomyces violaceoruber group</taxon>
    </lineage>
</organism>
<feature type="region of interest" description="Disordered" evidence="2">
    <location>
        <begin position="37"/>
        <end position="95"/>
    </location>
</feature>
<dbReference type="EMBL" id="JAAGMQ010000454">
    <property type="protein sequence ID" value="NEC34650.1"/>
    <property type="molecule type" value="Genomic_DNA"/>
</dbReference>
<proteinExistence type="predicted"/>
<evidence type="ECO:0000256" key="1">
    <source>
        <dbReference type="SAM" id="Coils"/>
    </source>
</evidence>
<gene>
    <name evidence="3" type="ORF">G3I66_15925</name>
</gene>
<protein>
    <submittedName>
        <fullName evidence="3">Uncharacterized protein</fullName>
    </submittedName>
</protein>
<comment type="caution">
    <text evidence="3">The sequence shown here is derived from an EMBL/GenBank/DDBJ whole genome shotgun (WGS) entry which is preliminary data.</text>
</comment>
<evidence type="ECO:0000313" key="3">
    <source>
        <dbReference type="EMBL" id="NEC34650.1"/>
    </source>
</evidence>